<evidence type="ECO:0000256" key="2">
    <source>
        <dbReference type="ARBA" id="ARBA00023134"/>
    </source>
</evidence>
<dbReference type="Proteomes" id="UP001396334">
    <property type="component" value="Unassembled WGS sequence"/>
</dbReference>
<keyword evidence="4" id="KW-1185">Reference proteome</keyword>
<gene>
    <name evidence="3" type="ORF">V6N11_056334</name>
</gene>
<reference evidence="3 4" key="1">
    <citation type="journal article" date="2024" name="G3 (Bethesda)">
        <title>Genome assembly of Hibiscus sabdariffa L. provides insights into metabolisms of medicinal natural products.</title>
        <authorList>
            <person name="Kim T."/>
        </authorList>
    </citation>
    <scope>NUCLEOTIDE SEQUENCE [LARGE SCALE GENOMIC DNA]</scope>
    <source>
        <strain evidence="3">TK-2024</strain>
        <tissue evidence="3">Old leaves</tissue>
    </source>
</reference>
<evidence type="ECO:0000313" key="3">
    <source>
        <dbReference type="EMBL" id="KAK9032050.1"/>
    </source>
</evidence>
<dbReference type="SUPFAM" id="SSF52540">
    <property type="entry name" value="P-loop containing nucleoside triphosphate hydrolases"/>
    <property type="match status" value="1"/>
</dbReference>
<dbReference type="EMBL" id="JBBPBN010000009">
    <property type="protein sequence ID" value="KAK9032050.1"/>
    <property type="molecule type" value="Genomic_DNA"/>
</dbReference>
<evidence type="ECO:0000313" key="4">
    <source>
        <dbReference type="Proteomes" id="UP001396334"/>
    </source>
</evidence>
<proteinExistence type="predicted"/>
<accession>A0ABR2T3J4</accession>
<evidence type="ECO:0000256" key="1">
    <source>
        <dbReference type="ARBA" id="ARBA00022741"/>
    </source>
</evidence>
<comment type="caution">
    <text evidence="3">The sequence shown here is derived from an EMBL/GenBank/DDBJ whole genome shotgun (WGS) entry which is preliminary data.</text>
</comment>
<dbReference type="InterPro" id="IPR027417">
    <property type="entry name" value="P-loop_NTPase"/>
</dbReference>
<dbReference type="PANTHER" id="PTHR24073">
    <property type="entry name" value="DRAB5-RELATED"/>
    <property type="match status" value="1"/>
</dbReference>
<dbReference type="SMART" id="SM00175">
    <property type="entry name" value="RAB"/>
    <property type="match status" value="1"/>
</dbReference>
<dbReference type="Gene3D" id="3.40.50.300">
    <property type="entry name" value="P-loop containing nucleotide triphosphate hydrolases"/>
    <property type="match status" value="1"/>
</dbReference>
<name>A0ABR2T3J4_9ROSI</name>
<dbReference type="PROSITE" id="PS51419">
    <property type="entry name" value="RAB"/>
    <property type="match status" value="1"/>
</dbReference>
<dbReference type="InterPro" id="IPR001806">
    <property type="entry name" value="Small_GTPase"/>
</dbReference>
<sequence length="280" mass="30928">MCYANIPCAAKRGSGVRRRWLLLQASTMAAELHAPRTGVARDTASSGAGSMKQCLCSPTKHPGSFRCRHHHAEYVWGGQFAGTSWGHGKLGTGKMILVLGLSEESTIGAAFFTQVLSLNEVAIKFDIWDTAGQEKYHSLAPMYYRGAAAAIVLYNVTSSVTCLIDTSRSLYYVLSVDADQLLKMLPGKEASISILVLLGYEFMTRTGLKKVEQGSSVAPRDMKVKLRLQRLKLLTRMELIETNKTCLCIMRQSLAAHNFVFCLLMHRKQHSGQAPQKQIE</sequence>
<dbReference type="Pfam" id="PF00071">
    <property type="entry name" value="Ras"/>
    <property type="match status" value="1"/>
</dbReference>
<organism evidence="3 4">
    <name type="scientific">Hibiscus sabdariffa</name>
    <name type="common">roselle</name>
    <dbReference type="NCBI Taxonomy" id="183260"/>
    <lineage>
        <taxon>Eukaryota</taxon>
        <taxon>Viridiplantae</taxon>
        <taxon>Streptophyta</taxon>
        <taxon>Embryophyta</taxon>
        <taxon>Tracheophyta</taxon>
        <taxon>Spermatophyta</taxon>
        <taxon>Magnoliopsida</taxon>
        <taxon>eudicotyledons</taxon>
        <taxon>Gunneridae</taxon>
        <taxon>Pentapetalae</taxon>
        <taxon>rosids</taxon>
        <taxon>malvids</taxon>
        <taxon>Malvales</taxon>
        <taxon>Malvaceae</taxon>
        <taxon>Malvoideae</taxon>
        <taxon>Hibiscus</taxon>
    </lineage>
</organism>
<keyword evidence="2" id="KW-0342">GTP-binding</keyword>
<protein>
    <submittedName>
        <fullName evidence="3">Uncharacterized protein</fullName>
    </submittedName>
</protein>
<keyword evidence="1" id="KW-0547">Nucleotide-binding</keyword>